<organism evidence="1 2">
    <name type="scientific">Deminuibacter soli</name>
    <dbReference type="NCBI Taxonomy" id="2291815"/>
    <lineage>
        <taxon>Bacteria</taxon>
        <taxon>Pseudomonadati</taxon>
        <taxon>Bacteroidota</taxon>
        <taxon>Chitinophagia</taxon>
        <taxon>Chitinophagales</taxon>
        <taxon>Chitinophagaceae</taxon>
        <taxon>Deminuibacter</taxon>
    </lineage>
</organism>
<evidence type="ECO:0000313" key="1">
    <source>
        <dbReference type="EMBL" id="RFM30028.1"/>
    </source>
</evidence>
<dbReference type="AlphaFoldDB" id="A0A3E1NQF3"/>
<comment type="caution">
    <text evidence="1">The sequence shown here is derived from an EMBL/GenBank/DDBJ whole genome shotgun (WGS) entry which is preliminary data.</text>
</comment>
<name>A0A3E1NQF3_9BACT</name>
<sequence length="229" mass="23630">MALPLTFAEVKAQVLLLSRPLGTCAAFHQAVNAGDYPALIAAAMAVSTVDINPLLWLLKSGGVTDALISDVDQTALNAAGIYATGSVSLLNPAGDITIIGTAAVTVTLTGVNAVNIWVGRNASLVLEVNDTAFAEIKTFDNSSISITVNDTGTLCFTAKDHTTTIITINDTSNSTVEVRNYTGLTLNANGTSFAKVTGFQNAAMAINTTGTPTIIQTAYQGANFSIPTT</sequence>
<dbReference type="Proteomes" id="UP000261284">
    <property type="component" value="Unassembled WGS sequence"/>
</dbReference>
<dbReference type="EMBL" id="QTJU01000001">
    <property type="protein sequence ID" value="RFM30028.1"/>
    <property type="molecule type" value="Genomic_DNA"/>
</dbReference>
<protein>
    <submittedName>
        <fullName evidence="1">Uncharacterized protein</fullName>
    </submittedName>
</protein>
<accession>A0A3E1NQF3</accession>
<proteinExistence type="predicted"/>
<evidence type="ECO:0000313" key="2">
    <source>
        <dbReference type="Proteomes" id="UP000261284"/>
    </source>
</evidence>
<reference evidence="1 2" key="1">
    <citation type="submission" date="2018-08" db="EMBL/GenBank/DDBJ databases">
        <title>Chitinophagaceae sp. K23C18032701, a novel bacterium isolated from forest soil.</title>
        <authorList>
            <person name="Wang C."/>
        </authorList>
    </citation>
    <scope>NUCLEOTIDE SEQUENCE [LARGE SCALE GENOMIC DNA]</scope>
    <source>
        <strain evidence="1 2">K23C18032701</strain>
    </source>
</reference>
<keyword evidence="2" id="KW-1185">Reference proteome</keyword>
<dbReference type="RefSeq" id="WP_116845784.1">
    <property type="nucleotide sequence ID" value="NZ_QTJU01000001.1"/>
</dbReference>
<gene>
    <name evidence="1" type="ORF">DXN05_03390</name>
</gene>